<dbReference type="PROSITE" id="PS50158">
    <property type="entry name" value="ZF_CCHC"/>
    <property type="match status" value="1"/>
</dbReference>
<dbReference type="RefSeq" id="XP_043183304.1">
    <property type="nucleotide sequence ID" value="XM_043327919.1"/>
</dbReference>
<keyword evidence="1" id="KW-0507">mRNA processing</keyword>
<dbReference type="PANTHER" id="PTHR15503">
    <property type="entry name" value="LDOC1 RELATED"/>
    <property type="match status" value="1"/>
</dbReference>
<feature type="domain" description="CCHC-type" evidence="4">
    <location>
        <begin position="360"/>
        <end position="375"/>
    </location>
</feature>
<evidence type="ECO:0000313" key="5">
    <source>
        <dbReference type="EMBL" id="QRW23067.1"/>
    </source>
</evidence>
<evidence type="ECO:0000256" key="3">
    <source>
        <dbReference type="SAM" id="MobiDB-lite"/>
    </source>
</evidence>
<dbReference type="Proteomes" id="UP000650533">
    <property type="component" value="Chromosome 9"/>
</dbReference>
<keyword evidence="2" id="KW-0863">Zinc-finger</keyword>
<dbReference type="EMBL" id="CP059666">
    <property type="protein sequence ID" value="QRW23067.1"/>
    <property type="molecule type" value="Genomic_DNA"/>
</dbReference>
<dbReference type="InterPro" id="IPR032567">
    <property type="entry name" value="RTL1-rel"/>
</dbReference>
<keyword evidence="2" id="KW-0479">Metal-binding</keyword>
<evidence type="ECO:0000256" key="2">
    <source>
        <dbReference type="PROSITE-ProRule" id="PRU00047"/>
    </source>
</evidence>
<protein>
    <submittedName>
        <fullName evidence="5">Retrotransposon-derived protein PEG10</fullName>
    </submittedName>
</protein>
<name>A0A8H8SZY1_9AGAM</name>
<dbReference type="GeneID" id="67030382"/>
<dbReference type="GO" id="GO:0006397">
    <property type="term" value="P:mRNA processing"/>
    <property type="evidence" value="ECO:0007669"/>
    <property type="project" value="UniProtKB-KW"/>
</dbReference>
<dbReference type="AlphaFoldDB" id="A0A8H8SZY1"/>
<gene>
    <name evidence="5" type="ORF">RhiXN_08103</name>
</gene>
<proteinExistence type="predicted"/>
<organism evidence="5 6">
    <name type="scientific">Rhizoctonia solani</name>
    <dbReference type="NCBI Taxonomy" id="456999"/>
    <lineage>
        <taxon>Eukaryota</taxon>
        <taxon>Fungi</taxon>
        <taxon>Dikarya</taxon>
        <taxon>Basidiomycota</taxon>
        <taxon>Agaricomycotina</taxon>
        <taxon>Agaricomycetes</taxon>
        <taxon>Cantharellales</taxon>
        <taxon>Ceratobasidiaceae</taxon>
        <taxon>Rhizoctonia</taxon>
    </lineage>
</organism>
<feature type="region of interest" description="Disordered" evidence="3">
    <location>
        <begin position="51"/>
        <end position="151"/>
    </location>
</feature>
<dbReference type="Gene3D" id="4.10.60.10">
    <property type="entry name" value="Zinc finger, CCHC-type"/>
    <property type="match status" value="1"/>
</dbReference>
<feature type="compositionally biased region" description="Basic and acidic residues" evidence="3">
    <location>
        <begin position="138"/>
        <end position="151"/>
    </location>
</feature>
<accession>A0A8H8SZY1</accession>
<dbReference type="InterPro" id="IPR001878">
    <property type="entry name" value="Znf_CCHC"/>
</dbReference>
<dbReference type="KEGG" id="rsx:RhiXN_08103"/>
<reference evidence="5" key="1">
    <citation type="submission" date="2020-05" db="EMBL/GenBank/DDBJ databases">
        <title>Evolutionary and genomic comparisons of hybrid uninucleate and nonhybrid Rhizoctonia fungi.</title>
        <authorList>
            <person name="Li C."/>
            <person name="Chen X."/>
        </authorList>
    </citation>
    <scope>NUCLEOTIDE SEQUENCE</scope>
    <source>
        <strain evidence="5">AG-1 IA</strain>
    </source>
</reference>
<evidence type="ECO:0000313" key="6">
    <source>
        <dbReference type="Proteomes" id="UP000650533"/>
    </source>
</evidence>
<dbReference type="Pfam" id="PF03732">
    <property type="entry name" value="Retrotrans_gag"/>
    <property type="match status" value="1"/>
</dbReference>
<evidence type="ECO:0000256" key="1">
    <source>
        <dbReference type="ARBA" id="ARBA00022664"/>
    </source>
</evidence>
<sequence>MEPEPTISALLKAVTALTATVGSLQDQIRNQGQQLIELKAICKETADLLGNKDQGAPQAQPGPLTGPVTPPTHSGGETHTPGTVRPGLKAPFRPSRGTGFDLEEEEEPWQAPKKEPCSTPRSLSSLTPFDAGSSVKRPKMDLPKPYKGDTRGRKATQWLDQMLLWVALHCDQFDKEEQMVVWILYHMTNKAANWALPIIGTIIKGKGNPPTTIPALTAKFKEAFADPNAKQAAARKIAALSQTTTTSKYITEFCSLMAELDWNEETYIAQFTQGLHWKVKELLSTKDSFPNKLEAIFAASIKIDNIHCKNEENHPKKASAKSPATVATTSTTTTQRVCLSEDPNYVTPEERDRRCASGLCMKCGQKGHGIKQCPNGWKATLKEVAKVAKESESGKD</sequence>
<dbReference type="SUPFAM" id="SSF57756">
    <property type="entry name" value="Retrovirus zinc finger-like domains"/>
    <property type="match status" value="1"/>
</dbReference>
<dbReference type="GO" id="GO:0008270">
    <property type="term" value="F:zinc ion binding"/>
    <property type="evidence" value="ECO:0007669"/>
    <property type="project" value="UniProtKB-KW"/>
</dbReference>
<evidence type="ECO:0000259" key="4">
    <source>
        <dbReference type="PROSITE" id="PS50158"/>
    </source>
</evidence>
<dbReference type="GO" id="GO:0003676">
    <property type="term" value="F:nucleic acid binding"/>
    <property type="evidence" value="ECO:0007669"/>
    <property type="project" value="InterPro"/>
</dbReference>
<dbReference type="InterPro" id="IPR036875">
    <property type="entry name" value="Znf_CCHC_sf"/>
</dbReference>
<keyword evidence="2" id="KW-0862">Zinc</keyword>
<dbReference type="InterPro" id="IPR005162">
    <property type="entry name" value="Retrotrans_gag_dom"/>
</dbReference>
<dbReference type="PANTHER" id="PTHR15503:SF22">
    <property type="entry name" value="TRANSPOSON TY3-I GAG POLYPROTEIN"/>
    <property type="match status" value="1"/>
</dbReference>